<dbReference type="GeneID" id="77844273"/>
<reference evidence="6" key="2">
    <citation type="submission" date="2020-04" db="EMBL/GenBank/DDBJ databases">
        <title>Genome analysis and biological profiling of marine Cellulosimicrobium funkei MOSEL-ME6.</title>
        <authorList>
            <person name="Tanveer F."/>
            <person name="Xie Y."/>
            <person name="Shinwari Z.K."/>
        </authorList>
    </citation>
    <scope>NUCLEOTIDE SEQUENCE [LARGE SCALE GENOMIC DNA]</scope>
    <source>
        <strain evidence="6">MOSEL-ME25</strain>
    </source>
</reference>
<reference evidence="4" key="3">
    <citation type="submission" date="2020-04" db="EMBL/GenBank/DDBJ databases">
        <authorList>
            <person name="Tanveer F."/>
            <person name="Xie Y."/>
            <person name="Shinwari Z.K."/>
        </authorList>
    </citation>
    <scope>NUCLEOTIDE SEQUENCE</scope>
    <source>
        <strain evidence="4">MOSEL-ME25</strain>
    </source>
</reference>
<evidence type="ECO:0000259" key="2">
    <source>
        <dbReference type="Pfam" id="PF13439"/>
    </source>
</evidence>
<evidence type="ECO:0000259" key="1">
    <source>
        <dbReference type="Pfam" id="PF00534"/>
    </source>
</evidence>
<reference evidence="4 6" key="4">
    <citation type="submission" date="2022-12" db="EMBL/GenBank/DDBJ databases">
        <title>Genome analysis and biological profiling of marine Salinicoccus roseus MOSEL-ME25.</title>
        <authorList>
            <person name="Mirza F.T."/>
            <person name="Xie Y."/>
            <person name="Shinwari Z.K."/>
        </authorList>
    </citation>
    <scope>NUCLEOTIDE SEQUENCE [LARGE SCALE GENOMIC DNA]</scope>
    <source>
        <strain evidence="4 6">MOSEL-ME25</strain>
    </source>
</reference>
<feature type="domain" description="Glycosyltransferase subfamily 4-like N-terminal" evidence="2">
    <location>
        <begin position="19"/>
        <end position="154"/>
    </location>
</feature>
<dbReference type="Pfam" id="PF00534">
    <property type="entry name" value="Glycos_transf_1"/>
    <property type="match status" value="1"/>
</dbReference>
<dbReference type="SUPFAM" id="SSF53756">
    <property type="entry name" value="UDP-Glycosyltransferase/glycogen phosphorylase"/>
    <property type="match status" value="1"/>
</dbReference>
<dbReference type="InterPro" id="IPR028098">
    <property type="entry name" value="Glyco_trans_4-like_N"/>
</dbReference>
<dbReference type="InterPro" id="IPR001296">
    <property type="entry name" value="Glyco_trans_1"/>
</dbReference>
<comment type="caution">
    <text evidence="3">The sequence shown here is derived from an EMBL/GenBank/DDBJ whole genome shotgun (WGS) entry which is preliminary data.</text>
</comment>
<dbReference type="AlphaFoldDB" id="A0A0C2E817"/>
<name>A0A0C2E817_9STAP</name>
<dbReference type="CDD" id="cd03801">
    <property type="entry name" value="GT4_PimA-like"/>
    <property type="match status" value="1"/>
</dbReference>
<dbReference type="EMBL" id="JABEVU030000001">
    <property type="protein sequence ID" value="MDB0579505.1"/>
    <property type="molecule type" value="Genomic_DNA"/>
</dbReference>
<dbReference type="Pfam" id="PF13439">
    <property type="entry name" value="Glyco_transf_4"/>
    <property type="match status" value="1"/>
</dbReference>
<dbReference type="RefSeq" id="WP_040104906.1">
    <property type="nucleotide sequence ID" value="NZ_JABEVU030000001.1"/>
</dbReference>
<dbReference type="Proteomes" id="UP000527860">
    <property type="component" value="Unassembled WGS sequence"/>
</dbReference>
<gene>
    <name evidence="4" type="ORF">F7P68_0003105</name>
    <name evidence="3" type="ORF">SN16_01800</name>
</gene>
<evidence type="ECO:0000313" key="6">
    <source>
        <dbReference type="Proteomes" id="UP000527860"/>
    </source>
</evidence>
<proteinExistence type="predicted"/>
<accession>A0A0C2E817</accession>
<protein>
    <submittedName>
        <fullName evidence="4">Glycosyltransferase family 4 protein</fullName>
    </submittedName>
</protein>
<dbReference type="GO" id="GO:0016757">
    <property type="term" value="F:glycosyltransferase activity"/>
    <property type="evidence" value="ECO:0007669"/>
    <property type="project" value="InterPro"/>
</dbReference>
<evidence type="ECO:0000313" key="3">
    <source>
        <dbReference type="EMBL" id="KIH71442.1"/>
    </source>
</evidence>
<sequence length="363" mass="41608">MKLLYLVHFNSPVGGLHENVFASALFMKSKGCEVTVVLKEGVLQQRLESRNIRTVTTDFSHIGSTVMEIEAADETYDLVHFHPGPSRKAGYFYGRKYDIPMVMTFHGMWYDSLPTYIDNLSMVVTVSEGVKNFLQNHDDKGHEKYTVIPNGYDSTLFDEQRASKLQDAINIGLVSRLDQDKMFILEIFQKALEHLRGSTSHKLRFHIIGDGKLTDDFLENWRALLKNTEHELEFKGWLEDTELKEAYLECDIVIAPGRSVIEAMACGKPVIAVGSKKYIGLIDHKNWQEGVYSNFGGYGHKFDDYREGMLESALDLLIHDEALRRSLGTFGHQIAVNYFDANQHNDRLYNYYRILSLAYDLKK</sequence>
<evidence type="ECO:0000313" key="4">
    <source>
        <dbReference type="EMBL" id="MDB0579505.1"/>
    </source>
</evidence>
<dbReference type="Gene3D" id="3.40.50.2000">
    <property type="entry name" value="Glycogen Phosphorylase B"/>
    <property type="match status" value="2"/>
</dbReference>
<dbReference type="PANTHER" id="PTHR45947:SF3">
    <property type="entry name" value="SULFOQUINOVOSYL TRANSFERASE SQD2"/>
    <property type="match status" value="1"/>
</dbReference>
<dbReference type="EMBL" id="JXII01000002">
    <property type="protein sequence ID" value="KIH71442.1"/>
    <property type="molecule type" value="Genomic_DNA"/>
</dbReference>
<keyword evidence="6" id="KW-1185">Reference proteome</keyword>
<dbReference type="OrthoDB" id="59694at2"/>
<feature type="domain" description="Glycosyl transferase family 1" evidence="1">
    <location>
        <begin position="171"/>
        <end position="329"/>
    </location>
</feature>
<dbReference type="PANTHER" id="PTHR45947">
    <property type="entry name" value="SULFOQUINOVOSYL TRANSFERASE SQD2"/>
    <property type="match status" value="1"/>
</dbReference>
<dbReference type="Proteomes" id="UP000031546">
    <property type="component" value="Unassembled WGS sequence"/>
</dbReference>
<reference evidence="3 5" key="1">
    <citation type="submission" date="2015-01" db="EMBL/GenBank/DDBJ databases">
        <title>Genome sequences of high lactate-tolerant strain Salinicoccus roseus W12 with industrial interest.</title>
        <authorList>
            <person name="Wang H."/>
            <person name="Yu B."/>
        </authorList>
    </citation>
    <scope>NUCLEOTIDE SEQUENCE [LARGE SCALE GENOMIC DNA]</scope>
    <source>
        <strain evidence="3 5">W12</strain>
    </source>
</reference>
<dbReference type="InterPro" id="IPR050194">
    <property type="entry name" value="Glycosyltransferase_grp1"/>
</dbReference>
<evidence type="ECO:0000313" key="5">
    <source>
        <dbReference type="Proteomes" id="UP000031546"/>
    </source>
</evidence>
<organism evidence="3 5">
    <name type="scientific">Salinicoccus roseus</name>
    <dbReference type="NCBI Taxonomy" id="45670"/>
    <lineage>
        <taxon>Bacteria</taxon>
        <taxon>Bacillati</taxon>
        <taxon>Bacillota</taxon>
        <taxon>Bacilli</taxon>
        <taxon>Bacillales</taxon>
        <taxon>Staphylococcaceae</taxon>
        <taxon>Salinicoccus</taxon>
    </lineage>
</organism>
<dbReference type="STRING" id="45670.SN16_01800"/>